<keyword evidence="1" id="KW-0472">Membrane</keyword>
<evidence type="ECO:0000313" key="2">
    <source>
        <dbReference type="EMBL" id="QHT12221.1"/>
    </source>
</evidence>
<feature type="transmembrane region" description="Helical" evidence="1">
    <location>
        <begin position="12"/>
        <end position="32"/>
    </location>
</feature>
<name>A0A6C0D6R2_9ZZZZ</name>
<dbReference type="SUPFAM" id="SSF49899">
    <property type="entry name" value="Concanavalin A-like lectins/glucanases"/>
    <property type="match status" value="1"/>
</dbReference>
<evidence type="ECO:0000256" key="1">
    <source>
        <dbReference type="SAM" id="Phobius"/>
    </source>
</evidence>
<organism evidence="2">
    <name type="scientific">viral metagenome</name>
    <dbReference type="NCBI Taxonomy" id="1070528"/>
    <lineage>
        <taxon>unclassified sequences</taxon>
        <taxon>metagenomes</taxon>
        <taxon>organismal metagenomes</taxon>
    </lineage>
</organism>
<accession>A0A6C0D6R2</accession>
<protein>
    <recommendedName>
        <fullName evidence="3">Lectin/glucanase superfamily protein</fullName>
    </recommendedName>
</protein>
<keyword evidence="1" id="KW-1133">Transmembrane helix</keyword>
<keyword evidence="1" id="KW-0812">Transmembrane</keyword>
<dbReference type="InterPro" id="IPR013320">
    <property type="entry name" value="ConA-like_dom_sf"/>
</dbReference>
<sequence>MDGVRIVPSEVMLGLGIVLVTGASFFIMQSVFDMANTIQNRYIELLPRTASSDDKQIVFEQDSTKRADAKQILPSDNERTGMEFAYSFYLMVDESNFDGSDKLHPVFYKGYSNGIWPLQSPGVFIKGDTNTMRIVMSSFSDAYNHVDIENIPIGKWFHVVLNFQKLALDVYINGKVVKKLKFNDTLPYTNYQNLIVFPNLTPVDIIRPSLPTIHYSTSVKGKISNLFYTRYALSIREVQNFYAKGPSNIVATPKSSETPPYFADSWWNQ</sequence>
<reference evidence="2" key="1">
    <citation type="journal article" date="2020" name="Nature">
        <title>Giant virus diversity and host interactions through global metagenomics.</title>
        <authorList>
            <person name="Schulz F."/>
            <person name="Roux S."/>
            <person name="Paez-Espino D."/>
            <person name="Jungbluth S."/>
            <person name="Walsh D.A."/>
            <person name="Denef V.J."/>
            <person name="McMahon K.D."/>
            <person name="Konstantinidis K.T."/>
            <person name="Eloe-Fadrosh E.A."/>
            <person name="Kyrpides N.C."/>
            <person name="Woyke T."/>
        </authorList>
    </citation>
    <scope>NUCLEOTIDE SEQUENCE</scope>
    <source>
        <strain evidence="2">GVMAG-M-3300023174-129</strain>
    </source>
</reference>
<proteinExistence type="predicted"/>
<dbReference type="EMBL" id="MN739542">
    <property type="protein sequence ID" value="QHT12221.1"/>
    <property type="molecule type" value="Genomic_DNA"/>
</dbReference>
<evidence type="ECO:0008006" key="3">
    <source>
        <dbReference type="Google" id="ProtNLM"/>
    </source>
</evidence>
<dbReference type="Gene3D" id="2.60.120.200">
    <property type="match status" value="1"/>
</dbReference>
<dbReference type="AlphaFoldDB" id="A0A6C0D6R2"/>